<feature type="domain" description="ThuA-like" evidence="1">
    <location>
        <begin position="4"/>
        <end position="229"/>
    </location>
</feature>
<dbReference type="Proteomes" id="UP001194468">
    <property type="component" value="Unassembled WGS sequence"/>
</dbReference>
<dbReference type="Pfam" id="PF06283">
    <property type="entry name" value="ThuA"/>
    <property type="match status" value="1"/>
</dbReference>
<dbReference type="PANTHER" id="PTHR40469:SF2">
    <property type="entry name" value="GALACTOSE-BINDING DOMAIN-LIKE SUPERFAMILY PROTEIN"/>
    <property type="match status" value="1"/>
</dbReference>
<dbReference type="SUPFAM" id="SSF52317">
    <property type="entry name" value="Class I glutamine amidotransferase-like"/>
    <property type="match status" value="1"/>
</dbReference>
<organism evidence="2 3">
    <name type="scientific">Boletus edulis BED1</name>
    <dbReference type="NCBI Taxonomy" id="1328754"/>
    <lineage>
        <taxon>Eukaryota</taxon>
        <taxon>Fungi</taxon>
        <taxon>Dikarya</taxon>
        <taxon>Basidiomycota</taxon>
        <taxon>Agaricomycotina</taxon>
        <taxon>Agaricomycetes</taxon>
        <taxon>Agaricomycetidae</taxon>
        <taxon>Boletales</taxon>
        <taxon>Boletineae</taxon>
        <taxon>Boletaceae</taxon>
        <taxon>Boletoideae</taxon>
        <taxon>Boletus</taxon>
    </lineage>
</organism>
<dbReference type="InterPro" id="IPR029010">
    <property type="entry name" value="ThuA-like"/>
</dbReference>
<keyword evidence="3" id="KW-1185">Reference proteome</keyword>
<sequence length="248" mass="27289">MPARILAYSATAGYRHDSIEPSIEALKAKASSINVEFDFTEDKRQFTDENLAQYDAILFLNNSGIILDDTGKAALQSYLNLGGNFIGVHCASDALRDTPFFGRQIGAYFDYHPDIQASVVDVVDDAHPSTKMLPAHWTLLDEMYNFQSDPRAVGAKVLLTADESSYSDPGERKFDHGTPHPIAWYQERGAGVEPGGIAGRSWYTCLGHCIEIWSDELFLGHVLGGITWALESKTTRCFDSHAKVGNAP</sequence>
<comment type="caution">
    <text evidence="2">The sequence shown here is derived from an EMBL/GenBank/DDBJ whole genome shotgun (WGS) entry which is preliminary data.</text>
</comment>
<reference evidence="2" key="2">
    <citation type="journal article" date="2020" name="Nat. Commun.">
        <title>Large-scale genome sequencing of mycorrhizal fungi provides insights into the early evolution of symbiotic traits.</title>
        <authorList>
            <person name="Miyauchi S."/>
            <person name="Kiss E."/>
            <person name="Kuo A."/>
            <person name="Drula E."/>
            <person name="Kohler A."/>
            <person name="Sanchez-Garcia M."/>
            <person name="Morin E."/>
            <person name="Andreopoulos B."/>
            <person name="Barry K.W."/>
            <person name="Bonito G."/>
            <person name="Buee M."/>
            <person name="Carver A."/>
            <person name="Chen C."/>
            <person name="Cichocki N."/>
            <person name="Clum A."/>
            <person name="Culley D."/>
            <person name="Crous P.W."/>
            <person name="Fauchery L."/>
            <person name="Girlanda M."/>
            <person name="Hayes R.D."/>
            <person name="Keri Z."/>
            <person name="LaButti K."/>
            <person name="Lipzen A."/>
            <person name="Lombard V."/>
            <person name="Magnuson J."/>
            <person name="Maillard F."/>
            <person name="Murat C."/>
            <person name="Nolan M."/>
            <person name="Ohm R.A."/>
            <person name="Pangilinan J."/>
            <person name="Pereira M.F."/>
            <person name="Perotto S."/>
            <person name="Peter M."/>
            <person name="Pfister S."/>
            <person name="Riley R."/>
            <person name="Sitrit Y."/>
            <person name="Stielow J.B."/>
            <person name="Szollosi G."/>
            <person name="Zifcakova L."/>
            <person name="Stursova M."/>
            <person name="Spatafora J.W."/>
            <person name="Tedersoo L."/>
            <person name="Vaario L.M."/>
            <person name="Yamada A."/>
            <person name="Yan M."/>
            <person name="Wang P."/>
            <person name="Xu J."/>
            <person name="Bruns T."/>
            <person name="Baldrian P."/>
            <person name="Vilgalys R."/>
            <person name="Dunand C."/>
            <person name="Henrissat B."/>
            <person name="Grigoriev I.V."/>
            <person name="Hibbett D."/>
            <person name="Nagy L.G."/>
            <person name="Martin F.M."/>
        </authorList>
    </citation>
    <scope>NUCLEOTIDE SEQUENCE</scope>
    <source>
        <strain evidence="2">BED1</strain>
    </source>
</reference>
<dbReference type="AlphaFoldDB" id="A0AAD4BXA4"/>
<protein>
    <submittedName>
        <fullName evidence="2">ThuA-like domain-containing protein</fullName>
    </submittedName>
</protein>
<accession>A0AAD4BXA4</accession>
<gene>
    <name evidence="2" type="ORF">L210DRAFT_3536532</name>
</gene>
<evidence type="ECO:0000313" key="3">
    <source>
        <dbReference type="Proteomes" id="UP001194468"/>
    </source>
</evidence>
<evidence type="ECO:0000259" key="1">
    <source>
        <dbReference type="Pfam" id="PF06283"/>
    </source>
</evidence>
<dbReference type="Gene3D" id="3.40.50.880">
    <property type="match status" value="1"/>
</dbReference>
<dbReference type="PANTHER" id="PTHR40469">
    <property type="entry name" value="SECRETED GLYCOSYL HYDROLASE"/>
    <property type="match status" value="1"/>
</dbReference>
<name>A0AAD4BXA4_BOLED</name>
<proteinExistence type="predicted"/>
<evidence type="ECO:0000313" key="2">
    <source>
        <dbReference type="EMBL" id="KAF8442407.1"/>
    </source>
</evidence>
<dbReference type="InterPro" id="IPR029062">
    <property type="entry name" value="Class_I_gatase-like"/>
</dbReference>
<dbReference type="EMBL" id="WHUW01000009">
    <property type="protein sequence ID" value="KAF8442407.1"/>
    <property type="molecule type" value="Genomic_DNA"/>
</dbReference>
<reference evidence="2" key="1">
    <citation type="submission" date="2019-10" db="EMBL/GenBank/DDBJ databases">
        <authorList>
            <consortium name="DOE Joint Genome Institute"/>
            <person name="Kuo A."/>
            <person name="Miyauchi S."/>
            <person name="Kiss E."/>
            <person name="Drula E."/>
            <person name="Kohler A."/>
            <person name="Sanchez-Garcia M."/>
            <person name="Andreopoulos B."/>
            <person name="Barry K.W."/>
            <person name="Bonito G."/>
            <person name="Buee M."/>
            <person name="Carver A."/>
            <person name="Chen C."/>
            <person name="Cichocki N."/>
            <person name="Clum A."/>
            <person name="Culley D."/>
            <person name="Crous P.W."/>
            <person name="Fauchery L."/>
            <person name="Girlanda M."/>
            <person name="Hayes R."/>
            <person name="Keri Z."/>
            <person name="LaButti K."/>
            <person name="Lipzen A."/>
            <person name="Lombard V."/>
            <person name="Magnuson J."/>
            <person name="Maillard F."/>
            <person name="Morin E."/>
            <person name="Murat C."/>
            <person name="Nolan M."/>
            <person name="Ohm R."/>
            <person name="Pangilinan J."/>
            <person name="Pereira M."/>
            <person name="Perotto S."/>
            <person name="Peter M."/>
            <person name="Riley R."/>
            <person name="Sitrit Y."/>
            <person name="Stielow B."/>
            <person name="Szollosi G."/>
            <person name="Zifcakova L."/>
            <person name="Stursova M."/>
            <person name="Spatafora J.W."/>
            <person name="Tedersoo L."/>
            <person name="Vaario L.-M."/>
            <person name="Yamada A."/>
            <person name="Yan M."/>
            <person name="Wang P."/>
            <person name="Xu J."/>
            <person name="Bruns T."/>
            <person name="Baldrian P."/>
            <person name="Vilgalys R."/>
            <person name="Henrissat B."/>
            <person name="Grigoriev I.V."/>
            <person name="Hibbett D."/>
            <person name="Nagy L.G."/>
            <person name="Martin F.M."/>
        </authorList>
    </citation>
    <scope>NUCLEOTIDE SEQUENCE</scope>
    <source>
        <strain evidence="2">BED1</strain>
    </source>
</reference>